<comment type="pathway">
    <text evidence="2 9">Carbohydrate degradation; pentose phosphate pathway; D-glyceraldehyde 3-phosphate and beta-D-fructose 6-phosphate from D-ribose 5-phosphate and D-xylulose 5-phosphate (non-oxidative stage): step 2/3.</text>
</comment>
<evidence type="ECO:0000256" key="5">
    <source>
        <dbReference type="ARBA" id="ARBA00022679"/>
    </source>
</evidence>
<dbReference type="InterPro" id="IPR018225">
    <property type="entry name" value="Transaldolase_AS"/>
</dbReference>
<feature type="active site" description="Schiff-base intermediate with substrate" evidence="9">
    <location>
        <position position="83"/>
    </location>
</feature>
<dbReference type="GO" id="GO:0006098">
    <property type="term" value="P:pentose-phosphate shunt"/>
    <property type="evidence" value="ECO:0007669"/>
    <property type="project" value="UniProtKB-UniRule"/>
</dbReference>
<dbReference type="PROSITE" id="PS00958">
    <property type="entry name" value="TRANSALDOLASE_2"/>
    <property type="match status" value="1"/>
</dbReference>
<keyword evidence="4 9" id="KW-0963">Cytoplasm</keyword>
<dbReference type="FunFam" id="3.20.20.70:FF:000018">
    <property type="entry name" value="Probable transaldolase"/>
    <property type="match status" value="1"/>
</dbReference>
<comment type="similarity">
    <text evidence="3 9">Belongs to the transaldolase family. Type 3B subfamily.</text>
</comment>
<organism evidence="10 11">
    <name type="scientific">Limibacillus halophilus</name>
    <dbReference type="NCBI Taxonomy" id="1579333"/>
    <lineage>
        <taxon>Bacteria</taxon>
        <taxon>Pseudomonadati</taxon>
        <taxon>Pseudomonadota</taxon>
        <taxon>Alphaproteobacteria</taxon>
        <taxon>Rhodospirillales</taxon>
        <taxon>Rhodovibrionaceae</taxon>
        <taxon>Limibacillus</taxon>
    </lineage>
</organism>
<dbReference type="GO" id="GO:0005737">
    <property type="term" value="C:cytoplasm"/>
    <property type="evidence" value="ECO:0007669"/>
    <property type="project" value="UniProtKB-SubCell"/>
</dbReference>
<gene>
    <name evidence="9" type="primary">tal</name>
    <name evidence="10" type="ORF">FHR98_002746</name>
</gene>
<dbReference type="UniPathway" id="UPA00115">
    <property type="reaction ID" value="UER00414"/>
</dbReference>
<dbReference type="AlphaFoldDB" id="A0A839SXN7"/>
<proteinExistence type="inferred from homology"/>
<dbReference type="PANTHER" id="PTHR10683">
    <property type="entry name" value="TRANSALDOLASE"/>
    <property type="match status" value="1"/>
</dbReference>
<dbReference type="InterPro" id="IPR004731">
    <property type="entry name" value="Transaldolase_3B/F6P_aldolase"/>
</dbReference>
<evidence type="ECO:0000256" key="4">
    <source>
        <dbReference type="ARBA" id="ARBA00022490"/>
    </source>
</evidence>
<dbReference type="CDD" id="cd00956">
    <property type="entry name" value="Transaldolase_FSA"/>
    <property type="match status" value="1"/>
</dbReference>
<comment type="subcellular location">
    <subcellularLocation>
        <location evidence="1 9">Cytoplasm</location>
    </subcellularLocation>
</comment>
<dbReference type="EMBL" id="JACHXA010000008">
    <property type="protein sequence ID" value="MBB3066440.1"/>
    <property type="molecule type" value="Genomic_DNA"/>
</dbReference>
<dbReference type="NCBIfam" id="TIGR00875">
    <property type="entry name" value="fsa_talC_mipB"/>
    <property type="match status" value="1"/>
</dbReference>
<dbReference type="EC" id="2.2.1.2" evidence="9"/>
<protein>
    <recommendedName>
        <fullName evidence="9">Probable transaldolase</fullName>
        <ecNumber evidence="9">2.2.1.2</ecNumber>
    </recommendedName>
</protein>
<dbReference type="Proteomes" id="UP000581135">
    <property type="component" value="Unassembled WGS sequence"/>
</dbReference>
<dbReference type="Pfam" id="PF00923">
    <property type="entry name" value="TAL_FSA"/>
    <property type="match status" value="1"/>
</dbReference>
<comment type="function">
    <text evidence="9">Transaldolase is important for the balance of metabolites in the pentose-phosphate pathway.</text>
</comment>
<dbReference type="GO" id="GO:0005975">
    <property type="term" value="P:carbohydrate metabolic process"/>
    <property type="evidence" value="ECO:0007669"/>
    <property type="project" value="InterPro"/>
</dbReference>
<dbReference type="GO" id="GO:0004801">
    <property type="term" value="F:transaldolase activity"/>
    <property type="evidence" value="ECO:0007669"/>
    <property type="project" value="UniProtKB-UniRule"/>
</dbReference>
<evidence type="ECO:0000256" key="6">
    <source>
        <dbReference type="ARBA" id="ARBA00023126"/>
    </source>
</evidence>
<keyword evidence="5 9" id="KW-0808">Transferase</keyword>
<dbReference type="SUPFAM" id="SSF51569">
    <property type="entry name" value="Aldolase"/>
    <property type="match status" value="1"/>
</dbReference>
<reference evidence="10 11" key="1">
    <citation type="submission" date="2020-08" db="EMBL/GenBank/DDBJ databases">
        <title>Genomic Encyclopedia of Type Strains, Phase III (KMG-III): the genomes of soil and plant-associated and newly described type strains.</title>
        <authorList>
            <person name="Whitman W."/>
        </authorList>
    </citation>
    <scope>NUCLEOTIDE SEQUENCE [LARGE SCALE GENOMIC DNA]</scope>
    <source>
        <strain evidence="10 11">CECT 8803</strain>
    </source>
</reference>
<evidence type="ECO:0000256" key="3">
    <source>
        <dbReference type="ARBA" id="ARBA00005740"/>
    </source>
</evidence>
<evidence type="ECO:0000256" key="1">
    <source>
        <dbReference type="ARBA" id="ARBA00004496"/>
    </source>
</evidence>
<dbReference type="RefSeq" id="WP_183417253.1">
    <property type="nucleotide sequence ID" value="NZ_JACHXA010000008.1"/>
</dbReference>
<keyword evidence="7 9" id="KW-0704">Schiff base</keyword>
<comment type="caution">
    <text evidence="10">The sequence shown here is derived from an EMBL/GenBank/DDBJ whole genome shotgun (WGS) entry which is preliminary data.</text>
</comment>
<dbReference type="InterPro" id="IPR001585">
    <property type="entry name" value="TAL/FSA"/>
</dbReference>
<evidence type="ECO:0000256" key="7">
    <source>
        <dbReference type="ARBA" id="ARBA00023270"/>
    </source>
</evidence>
<dbReference type="PROSITE" id="PS01054">
    <property type="entry name" value="TRANSALDOLASE_1"/>
    <property type="match status" value="1"/>
</dbReference>
<sequence>MKFFIDTADVGEIRELAETGLLDGVTTNPSLVAKSGRDFFEVLEEICALVPGPVSAEVTGTDSQTMIAEGRALAKLATNITVKVPLTVDGLKACKVLTAEGTMVNVTLCFSAAQALLAAKAGATFISPFIGRLDDLSQDGLGLIADIVQIYAAYPQIETEVLVASVRHPLHVVEAAKMGAHVATLPPAVLKAMFKHPLTDKGLDAFLKDWEKTGQSILDRAGKGKGADAA</sequence>
<evidence type="ECO:0000313" key="11">
    <source>
        <dbReference type="Proteomes" id="UP000581135"/>
    </source>
</evidence>
<dbReference type="InterPro" id="IPR013785">
    <property type="entry name" value="Aldolase_TIM"/>
</dbReference>
<evidence type="ECO:0000256" key="9">
    <source>
        <dbReference type="HAMAP-Rule" id="MF_00494"/>
    </source>
</evidence>
<evidence type="ECO:0000256" key="2">
    <source>
        <dbReference type="ARBA" id="ARBA00004857"/>
    </source>
</evidence>
<dbReference type="Gene3D" id="3.20.20.70">
    <property type="entry name" value="Aldolase class I"/>
    <property type="match status" value="1"/>
</dbReference>
<keyword evidence="6 9" id="KW-0570">Pentose shunt</keyword>
<dbReference type="PANTHER" id="PTHR10683:SF40">
    <property type="entry name" value="FRUCTOSE-6-PHOSPHATE ALDOLASE 1-RELATED"/>
    <property type="match status" value="1"/>
</dbReference>
<dbReference type="HAMAP" id="MF_00494">
    <property type="entry name" value="Transaldolase_3b"/>
    <property type="match status" value="1"/>
</dbReference>
<dbReference type="GO" id="GO:0016832">
    <property type="term" value="F:aldehyde-lyase activity"/>
    <property type="evidence" value="ECO:0007669"/>
    <property type="project" value="InterPro"/>
</dbReference>
<evidence type="ECO:0000256" key="8">
    <source>
        <dbReference type="ARBA" id="ARBA00048810"/>
    </source>
</evidence>
<keyword evidence="11" id="KW-1185">Reference proteome</keyword>
<name>A0A839SXN7_9PROT</name>
<comment type="catalytic activity">
    <reaction evidence="8 9">
        <text>D-sedoheptulose 7-phosphate + D-glyceraldehyde 3-phosphate = D-erythrose 4-phosphate + beta-D-fructose 6-phosphate</text>
        <dbReference type="Rhea" id="RHEA:17053"/>
        <dbReference type="ChEBI" id="CHEBI:16897"/>
        <dbReference type="ChEBI" id="CHEBI:57483"/>
        <dbReference type="ChEBI" id="CHEBI:57634"/>
        <dbReference type="ChEBI" id="CHEBI:59776"/>
        <dbReference type="EC" id="2.2.1.2"/>
    </reaction>
</comment>
<dbReference type="InterPro" id="IPR033919">
    <property type="entry name" value="TSA/FSA_arc/bac"/>
</dbReference>
<dbReference type="GO" id="GO:0042182">
    <property type="term" value="P:ketone catabolic process"/>
    <property type="evidence" value="ECO:0007669"/>
    <property type="project" value="UniProtKB-ARBA"/>
</dbReference>
<accession>A0A839SXN7</accession>
<dbReference type="InterPro" id="IPR022999">
    <property type="entry name" value="Transaldolase_3B"/>
</dbReference>
<evidence type="ECO:0000313" key="10">
    <source>
        <dbReference type="EMBL" id="MBB3066440.1"/>
    </source>
</evidence>